<dbReference type="GO" id="GO:0006508">
    <property type="term" value="P:proteolysis"/>
    <property type="evidence" value="ECO:0007669"/>
    <property type="project" value="UniProtKB-KW"/>
</dbReference>
<evidence type="ECO:0000313" key="6">
    <source>
        <dbReference type="EMBL" id="KXK59282.1"/>
    </source>
</evidence>
<evidence type="ECO:0000256" key="1">
    <source>
        <dbReference type="ARBA" id="ARBA00007074"/>
    </source>
</evidence>
<dbReference type="Pfam" id="PF00877">
    <property type="entry name" value="NLPC_P60"/>
    <property type="match status" value="1"/>
</dbReference>
<dbReference type="InterPro" id="IPR038765">
    <property type="entry name" value="Papain-like_cys_pep_sf"/>
</dbReference>
<dbReference type="Proteomes" id="UP000070620">
    <property type="component" value="Unassembled WGS sequence"/>
</dbReference>
<dbReference type="GO" id="GO:0008234">
    <property type="term" value="F:cysteine-type peptidase activity"/>
    <property type="evidence" value="ECO:0007669"/>
    <property type="project" value="UniProtKB-KW"/>
</dbReference>
<dbReference type="PANTHER" id="PTHR47359">
    <property type="entry name" value="PEPTIDOGLYCAN DL-ENDOPEPTIDASE CWLO"/>
    <property type="match status" value="1"/>
</dbReference>
<keyword evidence="4" id="KW-0788">Thiol protease</keyword>
<proteinExistence type="inferred from homology"/>
<keyword evidence="7" id="KW-1185">Reference proteome</keyword>
<dbReference type="PANTHER" id="PTHR47359:SF3">
    <property type="entry name" value="NLP_P60 DOMAIN-CONTAINING PROTEIN-RELATED"/>
    <property type="match status" value="1"/>
</dbReference>
<name>A0A136PLN8_9ACTN</name>
<sequence>MTRIVIRFVAVVVVACLGLPMLLLTAVTGLGSGSCGLMPAPAPRSGGPSPGNSGWDTDQVAIAATIVDVGVTRSVPRWGWVVAVATAMQESGLRNLPHLGDRNDHDSIGVFQQRPSQGWGTAAELSAPAYQAGKFFDALLAVPGWESMPLTQAAQAVQVSAFPDAYAKWTDDALQLVEQLTGASASCTNDALTALPDGFTLPATTPPAVTTAIHWALGQLGTPYHFGGSCTDPHSGDPAKQCDCSSLMQGAYRAAGIPIPRVTTDQANAGKPVADSALLLPGDLILIPGSLGTRSNPRHVGMYLGDGLIIHAPTTGDVVKIISLKGWVSQIAAVRRIASWS</sequence>
<dbReference type="PROSITE" id="PS51935">
    <property type="entry name" value="NLPC_P60"/>
    <property type="match status" value="1"/>
</dbReference>
<dbReference type="OrthoDB" id="5496837at2"/>
<gene>
    <name evidence="6" type="ORF">AWW66_25135</name>
</gene>
<dbReference type="EMBL" id="LRQV01000122">
    <property type="protein sequence ID" value="KXK59282.1"/>
    <property type="molecule type" value="Genomic_DNA"/>
</dbReference>
<evidence type="ECO:0000256" key="3">
    <source>
        <dbReference type="ARBA" id="ARBA00022801"/>
    </source>
</evidence>
<feature type="domain" description="NlpC/P60" evidence="5">
    <location>
        <begin position="206"/>
        <end position="338"/>
    </location>
</feature>
<keyword evidence="2" id="KW-0645">Protease</keyword>
<evidence type="ECO:0000256" key="4">
    <source>
        <dbReference type="ARBA" id="ARBA00022807"/>
    </source>
</evidence>
<accession>A0A136PLN8</accession>
<protein>
    <submittedName>
        <fullName evidence="6">Glycoside hydrolase</fullName>
    </submittedName>
</protein>
<dbReference type="Gene3D" id="3.90.1720.10">
    <property type="entry name" value="endopeptidase domain like (from Nostoc punctiforme)"/>
    <property type="match status" value="1"/>
</dbReference>
<reference evidence="6 7" key="1">
    <citation type="submission" date="2016-01" db="EMBL/GenBank/DDBJ databases">
        <title>Whole genome sequence and analysis of Micromonospora rosaria DSM 803, which can produce antibacterial substance rosamicin.</title>
        <authorList>
            <person name="Yang H."/>
            <person name="He X."/>
            <person name="Zhu D."/>
        </authorList>
    </citation>
    <scope>NUCLEOTIDE SEQUENCE [LARGE SCALE GENOMIC DNA]</scope>
    <source>
        <strain evidence="6 7">DSM 803</strain>
    </source>
</reference>
<dbReference type="InterPro" id="IPR051794">
    <property type="entry name" value="PG_Endopeptidase_C40"/>
</dbReference>
<dbReference type="PROSITE" id="PS51257">
    <property type="entry name" value="PROKAR_LIPOPROTEIN"/>
    <property type="match status" value="1"/>
</dbReference>
<evidence type="ECO:0000259" key="5">
    <source>
        <dbReference type="PROSITE" id="PS51935"/>
    </source>
</evidence>
<comment type="similarity">
    <text evidence="1">Belongs to the peptidase C40 family.</text>
</comment>
<dbReference type="SUPFAM" id="SSF54001">
    <property type="entry name" value="Cysteine proteinases"/>
    <property type="match status" value="1"/>
</dbReference>
<dbReference type="InterPro" id="IPR000064">
    <property type="entry name" value="NLP_P60_dom"/>
</dbReference>
<dbReference type="AlphaFoldDB" id="A0A136PLN8"/>
<dbReference type="RefSeq" id="WP_067371147.1">
    <property type="nucleotide sequence ID" value="NZ_JBIUBN010000033.1"/>
</dbReference>
<evidence type="ECO:0000256" key="2">
    <source>
        <dbReference type="ARBA" id="ARBA00022670"/>
    </source>
</evidence>
<evidence type="ECO:0000313" key="7">
    <source>
        <dbReference type="Proteomes" id="UP000070620"/>
    </source>
</evidence>
<organism evidence="6 7">
    <name type="scientific">Micromonospora rosaria</name>
    <dbReference type="NCBI Taxonomy" id="47874"/>
    <lineage>
        <taxon>Bacteria</taxon>
        <taxon>Bacillati</taxon>
        <taxon>Actinomycetota</taxon>
        <taxon>Actinomycetes</taxon>
        <taxon>Micromonosporales</taxon>
        <taxon>Micromonosporaceae</taxon>
        <taxon>Micromonospora</taxon>
    </lineage>
</organism>
<keyword evidence="3 6" id="KW-0378">Hydrolase</keyword>
<comment type="caution">
    <text evidence="6">The sequence shown here is derived from an EMBL/GenBank/DDBJ whole genome shotgun (WGS) entry which is preliminary data.</text>
</comment>